<feature type="compositionally biased region" description="Polar residues" evidence="1">
    <location>
        <begin position="224"/>
        <end position="240"/>
    </location>
</feature>
<keyword evidence="3" id="KW-1185">Reference proteome</keyword>
<gene>
    <name evidence="2" type="ORF">RHGRI_036479</name>
</gene>
<dbReference type="PANTHER" id="PTHR33737:SF19">
    <property type="entry name" value="BNAA10G12980D PROTEIN"/>
    <property type="match status" value="1"/>
</dbReference>
<dbReference type="PANTHER" id="PTHR33737">
    <property type="entry name" value="OS05G0121800 PROTEIN"/>
    <property type="match status" value="1"/>
</dbReference>
<feature type="region of interest" description="Disordered" evidence="1">
    <location>
        <begin position="1150"/>
        <end position="1196"/>
    </location>
</feature>
<evidence type="ECO:0000313" key="3">
    <source>
        <dbReference type="Proteomes" id="UP000823749"/>
    </source>
</evidence>
<evidence type="ECO:0000256" key="1">
    <source>
        <dbReference type="SAM" id="MobiDB-lite"/>
    </source>
</evidence>
<feature type="compositionally biased region" description="Polar residues" evidence="1">
    <location>
        <begin position="649"/>
        <end position="668"/>
    </location>
</feature>
<feature type="region of interest" description="Disordered" evidence="1">
    <location>
        <begin position="649"/>
        <end position="696"/>
    </location>
</feature>
<feature type="compositionally biased region" description="Basic and acidic residues" evidence="1">
    <location>
        <begin position="685"/>
        <end position="696"/>
    </location>
</feature>
<organism evidence="2 3">
    <name type="scientific">Rhododendron griersonianum</name>
    <dbReference type="NCBI Taxonomy" id="479676"/>
    <lineage>
        <taxon>Eukaryota</taxon>
        <taxon>Viridiplantae</taxon>
        <taxon>Streptophyta</taxon>
        <taxon>Embryophyta</taxon>
        <taxon>Tracheophyta</taxon>
        <taxon>Spermatophyta</taxon>
        <taxon>Magnoliopsida</taxon>
        <taxon>eudicotyledons</taxon>
        <taxon>Gunneridae</taxon>
        <taxon>Pentapetalae</taxon>
        <taxon>asterids</taxon>
        <taxon>Ericales</taxon>
        <taxon>Ericaceae</taxon>
        <taxon>Ericoideae</taxon>
        <taxon>Rhodoreae</taxon>
        <taxon>Rhododendron</taxon>
    </lineage>
</organism>
<evidence type="ECO:0000313" key="2">
    <source>
        <dbReference type="EMBL" id="KAG5515437.1"/>
    </source>
</evidence>
<name>A0AAV6HTR3_9ERIC</name>
<reference evidence="2 3" key="1">
    <citation type="submission" date="2020-08" db="EMBL/GenBank/DDBJ databases">
        <title>Plant Genome Project.</title>
        <authorList>
            <person name="Zhang R.-G."/>
        </authorList>
    </citation>
    <scope>NUCLEOTIDE SEQUENCE [LARGE SCALE GENOMIC DNA]</scope>
    <source>
        <strain evidence="2">WSP0</strain>
        <tissue evidence="2">Leaf</tissue>
    </source>
</reference>
<feature type="region of interest" description="Disordered" evidence="1">
    <location>
        <begin position="209"/>
        <end position="240"/>
    </location>
</feature>
<protein>
    <submittedName>
        <fullName evidence="2">Uncharacterized protein</fullName>
    </submittedName>
</protein>
<dbReference type="EMBL" id="JACTNZ010000013">
    <property type="protein sequence ID" value="KAG5515437.1"/>
    <property type="molecule type" value="Genomic_DNA"/>
</dbReference>
<feature type="region of interest" description="Disordered" evidence="1">
    <location>
        <begin position="325"/>
        <end position="447"/>
    </location>
</feature>
<dbReference type="Proteomes" id="UP000823749">
    <property type="component" value="Chromosome 13"/>
</dbReference>
<dbReference type="AlphaFoldDB" id="A0AAV6HTR3"/>
<feature type="region of interest" description="Disordered" evidence="1">
    <location>
        <begin position="33"/>
        <end position="104"/>
    </location>
</feature>
<feature type="compositionally biased region" description="Low complexity" evidence="1">
    <location>
        <begin position="63"/>
        <end position="74"/>
    </location>
</feature>
<accession>A0AAV6HTR3</accession>
<feature type="compositionally biased region" description="Polar residues" evidence="1">
    <location>
        <begin position="374"/>
        <end position="398"/>
    </location>
</feature>
<dbReference type="InterPro" id="IPR045882">
    <property type="entry name" value="GPT1/2"/>
</dbReference>
<proteinExistence type="predicted"/>
<feature type="compositionally biased region" description="Low complexity" evidence="1">
    <location>
        <begin position="155"/>
        <end position="166"/>
    </location>
</feature>
<dbReference type="GO" id="GO:0008017">
    <property type="term" value="F:microtubule binding"/>
    <property type="evidence" value="ECO:0007669"/>
    <property type="project" value="InterPro"/>
</dbReference>
<feature type="compositionally biased region" description="Polar residues" evidence="1">
    <location>
        <begin position="252"/>
        <end position="276"/>
    </location>
</feature>
<comment type="caution">
    <text evidence="2">The sequence shown here is derived from an EMBL/GenBank/DDBJ whole genome shotgun (WGS) entry which is preliminary data.</text>
</comment>
<feature type="region of interest" description="Disordered" evidence="1">
    <location>
        <begin position="150"/>
        <end position="195"/>
    </location>
</feature>
<feature type="region of interest" description="Disordered" evidence="1">
    <location>
        <begin position="583"/>
        <end position="612"/>
    </location>
</feature>
<feature type="region of interest" description="Disordered" evidence="1">
    <location>
        <begin position="252"/>
        <end position="288"/>
    </location>
</feature>
<sequence length="1196" mass="129367">MELDPSLIEIEGEDDSLVQKIPTPDHYYFPCSPLQIPRSSRNPDRSRLSPFMGLKGNVNVEKSTCSSPEGSTSSNKENINANKSEVPKLSVEPQPMKRKKRGGAYNLRKSLAWDRAFFTEEGVLNPLELSILSGSFGNSSSEVMPTIHEEGRKVSSNSGSTSDSTDMQGTPKMLSNKKSSRTGSKGGDCPRPLVPANVSTIKVAMKESKLPKLPVSRPGAHSLPKSSKSNVLSTSHSKHNQIGQAADIFQKSSGLQDSSKKAMNSANKANSGSVSSIMAGKSSCQPPRRNMANVALELRPSTDPQPTLATKAKRGLDVFPAAVLPPSGLRAPDSHDVSRKSGIPTTKPSGLRMPSPSLGFFGQPKSSASNSSSGKATLPSNIPESCTPSLQRINTSNYAHDPRLLRAQGKMTKIDNKSTVSGNARVSDPSKESVPSAGNDDASGEKGKLKLEGEVMKYQLMKENKEVHNFIDEDKGFQEYREAHKNNSFCEESGFQMNDNNRLLQSGSSGPVKDTETNELESTNFASQRSFVELAKGDTIINDTIKNQHIEDKPYSFGVGTHAVIFKSNSDFAADDMKQDFLIPQNDNSSDVLDDDEYSRKKVEPTKASSGKAVQSLYGEKCNLMSIEGILLETRSTFDSQRYQSENVENVNLTIPETTGSEKLSSKSPPHESAANESAAAVDPSNEKLHVENREWYSDTQFEPDLSLMKTRDHLAGDVTNLDSNVCCSLSIEEDKGASVLKKNISAEKAETKFSSENLHKDNKRTKKNGGILVRGNRALDEFHSGDLGNSTDVSLINGNFSGSEMEKCRASLLEYTEQANVDAAGSDKTTDGLCSEDTEAHSLDGNLLVGSSNSCHSNSEMDCQSVMAIADVNERSRGLPDLQMPSLVVHNGFQYNHGLHSNYNLSHGKGTSSDAPQEEQVLANVPFVPEQNADDSSESKSFSAAIQVPLSMQGSGVDMVGTAEDQLLEHAPSSSVDNEASTENIERSVDSGLGNDMEFTGEATSLESDLAVMMRDDGQAIGASATYKAFCLREESGFADQQIQNLANETEILDPGVENINALLLDDTGVEISQTNISPTPTVKLQHKMDNAICIAEDTDRTVQIKKSRDGGKQNNLMINPPINAVPFSDEWLAAMEAAGEDILKMKSGAVQNSPPDRSLPEPGPWSPVKRKHTEIGPYDCTKFNIPPPDSDELM</sequence>